<dbReference type="Pfam" id="PF08345">
    <property type="entry name" value="YscJ_FliF_C"/>
    <property type="match status" value="1"/>
</dbReference>
<accession>A0A0Q9YXN2</accession>
<evidence type="ECO:0000256" key="10">
    <source>
        <dbReference type="ARBA" id="ARBA00023143"/>
    </source>
</evidence>
<evidence type="ECO:0000259" key="15">
    <source>
        <dbReference type="Pfam" id="PF01514"/>
    </source>
</evidence>
<comment type="similarity">
    <text evidence="4 12">Belongs to the FliF family.</text>
</comment>
<evidence type="ECO:0000313" key="18">
    <source>
        <dbReference type="EMBL" id="MCS5711426.1"/>
    </source>
</evidence>
<dbReference type="InterPro" id="IPR006182">
    <property type="entry name" value="FliF_N_dom"/>
</dbReference>
<dbReference type="AlphaFoldDB" id="A0A0Q9YXN2"/>
<keyword evidence="17" id="KW-0966">Cell projection</keyword>
<keyword evidence="7 14" id="KW-0812">Transmembrane</keyword>
<evidence type="ECO:0000313" key="17">
    <source>
        <dbReference type="EMBL" id="KRG21495.1"/>
    </source>
</evidence>
<gene>
    <name evidence="17" type="primary">fliF</name>
    <name evidence="18" type="ORF">HT99x_008260</name>
    <name evidence="17" type="ORF">HT99x_01247</name>
</gene>
<dbReference type="Proteomes" id="UP000051497">
    <property type="component" value="Unassembled WGS sequence"/>
</dbReference>
<keyword evidence="17" id="KW-0282">Flagellum</keyword>
<reference evidence="17" key="1">
    <citation type="submission" date="2015-09" db="EMBL/GenBank/DDBJ databases">
        <title>Draft Genome Sequences of Two Novel Amoeba-resistant Intranuclear Bacteria, Candidatus Berkiella cookevillensis and Candidatus Berkiella aquae.</title>
        <authorList>
            <person name="Mehari Y.T."/>
            <person name="Arivett B.A."/>
            <person name="Farone A.L."/>
            <person name="Gunderson J.H."/>
            <person name="Farone M.B."/>
        </authorList>
    </citation>
    <scope>NUCLEOTIDE SEQUENCE [LARGE SCALE GENOMIC DNA]</scope>
    <source>
        <strain evidence="17">HT99</strain>
    </source>
</reference>
<dbReference type="PATRIC" id="fig|1590043.3.peg.1263"/>
<evidence type="ECO:0000256" key="3">
    <source>
        <dbReference type="ARBA" id="ARBA00004651"/>
    </source>
</evidence>
<evidence type="ECO:0000256" key="12">
    <source>
        <dbReference type="PIRNR" id="PIRNR004862"/>
    </source>
</evidence>
<keyword evidence="6" id="KW-1003">Cell membrane</keyword>
<keyword evidence="17" id="KW-0969">Cilium</keyword>
<dbReference type="InterPro" id="IPR045851">
    <property type="entry name" value="AMP-bd_C_sf"/>
</dbReference>
<evidence type="ECO:0000256" key="14">
    <source>
        <dbReference type="SAM" id="Phobius"/>
    </source>
</evidence>
<feature type="domain" description="Flagellar M-ring C-terminal" evidence="16">
    <location>
        <begin position="253"/>
        <end position="432"/>
    </location>
</feature>
<dbReference type="STRING" id="295108.HT99x_01247"/>
<dbReference type="EMBL" id="LKAJ01000004">
    <property type="protein sequence ID" value="KRG21495.1"/>
    <property type="molecule type" value="Genomic_DNA"/>
</dbReference>
<keyword evidence="8 14" id="KW-1133">Transmembrane helix</keyword>
<dbReference type="RefSeq" id="WP_075065879.1">
    <property type="nucleotide sequence ID" value="NZ_LKAJ02000001.1"/>
</dbReference>
<evidence type="ECO:0000256" key="1">
    <source>
        <dbReference type="ARBA" id="ARBA00003820"/>
    </source>
</evidence>
<dbReference type="EMBL" id="LKAJ02000001">
    <property type="protein sequence ID" value="MCS5711426.1"/>
    <property type="molecule type" value="Genomic_DNA"/>
</dbReference>
<keyword evidence="19" id="KW-1185">Reference proteome</keyword>
<feature type="region of interest" description="Disordered" evidence="13">
    <location>
        <begin position="277"/>
        <end position="344"/>
    </location>
</feature>
<evidence type="ECO:0000313" key="19">
    <source>
        <dbReference type="Proteomes" id="UP000051497"/>
    </source>
</evidence>
<evidence type="ECO:0000256" key="4">
    <source>
        <dbReference type="ARBA" id="ARBA00007971"/>
    </source>
</evidence>
<evidence type="ECO:0000256" key="8">
    <source>
        <dbReference type="ARBA" id="ARBA00022989"/>
    </source>
</evidence>
<evidence type="ECO:0000259" key="16">
    <source>
        <dbReference type="Pfam" id="PF08345"/>
    </source>
</evidence>
<reference evidence="18" key="2">
    <citation type="journal article" date="2016" name="Genome Announc.">
        <title>Draft Genome Sequences of Two Novel Amoeba-Resistant Intranuclear Bacteria, 'Candidatus Berkiella cookevillensis' and 'Candidatus Berkiella aquae'.</title>
        <authorList>
            <person name="Mehari Y.T."/>
            <person name="Arivett B.A."/>
            <person name="Farone A.L."/>
            <person name="Gunderson J.H."/>
            <person name="Farone M.B."/>
        </authorList>
    </citation>
    <scope>NUCLEOTIDE SEQUENCE</scope>
    <source>
        <strain evidence="18">HT99</strain>
    </source>
</reference>
<proteinExistence type="inferred from homology"/>
<dbReference type="GO" id="GO:0003774">
    <property type="term" value="F:cytoskeletal motor activity"/>
    <property type="evidence" value="ECO:0007669"/>
    <property type="project" value="InterPro"/>
</dbReference>
<dbReference type="GO" id="GO:0071973">
    <property type="term" value="P:bacterial-type flagellum-dependent cell motility"/>
    <property type="evidence" value="ECO:0007669"/>
    <property type="project" value="InterPro"/>
</dbReference>
<dbReference type="Pfam" id="PF01514">
    <property type="entry name" value="YscJ_FliF"/>
    <property type="match status" value="1"/>
</dbReference>
<feature type="domain" description="Flagellar M-ring N-terminal" evidence="15">
    <location>
        <begin position="45"/>
        <end position="221"/>
    </location>
</feature>
<organism evidence="17">
    <name type="scientific">Candidatus Berkiella aquae</name>
    <dbReference type="NCBI Taxonomy" id="295108"/>
    <lineage>
        <taxon>Bacteria</taxon>
        <taxon>Pseudomonadati</taxon>
        <taxon>Pseudomonadota</taxon>
        <taxon>Gammaproteobacteria</taxon>
        <taxon>Candidatus Berkiellales</taxon>
        <taxon>Candidatus Berkiellaceae</taxon>
        <taxon>Candidatus Berkiella</taxon>
    </lineage>
</organism>
<protein>
    <recommendedName>
        <fullName evidence="5 12">Flagellar M-ring protein</fullName>
    </recommendedName>
</protein>
<dbReference type="PRINTS" id="PR01009">
    <property type="entry name" value="FLGMRINGFLIF"/>
</dbReference>
<evidence type="ECO:0000256" key="2">
    <source>
        <dbReference type="ARBA" id="ARBA00004117"/>
    </source>
</evidence>
<evidence type="ECO:0000256" key="9">
    <source>
        <dbReference type="ARBA" id="ARBA00023136"/>
    </source>
</evidence>
<keyword evidence="10 12" id="KW-0975">Bacterial flagellum</keyword>
<evidence type="ECO:0000256" key="13">
    <source>
        <dbReference type="SAM" id="MobiDB-lite"/>
    </source>
</evidence>
<comment type="caution">
    <text evidence="17">The sequence shown here is derived from an EMBL/GenBank/DDBJ whole genome shotgun (WGS) entry which is preliminary data.</text>
</comment>
<comment type="subcellular location">
    <subcellularLocation>
        <location evidence="2 12">Bacterial flagellum basal body</location>
    </subcellularLocation>
    <subcellularLocation>
        <location evidence="3">Cell membrane</location>
        <topology evidence="3">Multi-pass membrane protein</topology>
    </subcellularLocation>
</comment>
<dbReference type="InterPro" id="IPR013556">
    <property type="entry name" value="Flag_M-ring_C"/>
</dbReference>
<dbReference type="OrthoDB" id="8554211at2"/>
<evidence type="ECO:0000256" key="5">
    <source>
        <dbReference type="ARBA" id="ARBA00017949"/>
    </source>
</evidence>
<dbReference type="GO" id="GO:0005886">
    <property type="term" value="C:plasma membrane"/>
    <property type="evidence" value="ECO:0007669"/>
    <property type="project" value="UniProtKB-SubCell"/>
</dbReference>
<dbReference type="PIRSF" id="PIRSF004862">
    <property type="entry name" value="FliF"/>
    <property type="match status" value="1"/>
</dbReference>
<feature type="transmembrane region" description="Helical" evidence="14">
    <location>
        <begin position="24"/>
        <end position="43"/>
    </location>
</feature>
<evidence type="ECO:0000256" key="6">
    <source>
        <dbReference type="ARBA" id="ARBA00022475"/>
    </source>
</evidence>
<evidence type="ECO:0000256" key="11">
    <source>
        <dbReference type="ARBA" id="ARBA00025936"/>
    </source>
</evidence>
<dbReference type="InterPro" id="IPR000067">
    <property type="entry name" value="FlgMring_FliF"/>
</dbReference>
<keyword evidence="9 14" id="KW-0472">Membrane</keyword>
<dbReference type="GO" id="GO:0009431">
    <property type="term" value="C:bacterial-type flagellum basal body, MS ring"/>
    <property type="evidence" value="ECO:0007669"/>
    <property type="project" value="InterPro"/>
</dbReference>
<reference evidence="18" key="3">
    <citation type="submission" date="2021-06" db="EMBL/GenBank/DDBJ databases">
        <title>Genomic Description and Analysis of Intracellular Bacteria, Candidatus Berkiella cookevillensis and Candidatus Berkiella aquae.</title>
        <authorList>
            <person name="Kidane D.T."/>
            <person name="Mehari Y.T."/>
            <person name="Rice F.C."/>
            <person name="Arivett B.A."/>
            <person name="Farone A.L."/>
            <person name="Berk S.G."/>
            <person name="Farone M.B."/>
        </authorList>
    </citation>
    <scope>NUCLEOTIDE SEQUENCE</scope>
    <source>
        <strain evidence="18">HT99</strain>
    </source>
</reference>
<feature type="transmembrane region" description="Helical" evidence="14">
    <location>
        <begin position="451"/>
        <end position="473"/>
    </location>
</feature>
<comment type="subunit">
    <text evidence="11">The basal body constitutes a major portion of the flagellar organelle and consists of four rings (L,P,S, and M) mounted on a central rod. The M ring is integral to the inner membrane of the cell and may be connected to the flagellar rod via the S ring. The S (supramembrane ring) lies just distal to the M ring. The L and P rings lie in the outer membrane and the periplasmic space, respectively.</text>
</comment>
<name>A0A0Q9YXN2_9GAMM</name>
<dbReference type="PANTHER" id="PTHR30046:SF0">
    <property type="entry name" value="FLAGELLAR M-RING PROTEIN"/>
    <property type="match status" value="1"/>
</dbReference>
<sequence length="546" mass="60198">MTENSQSKGTLADGYFELPIVKQLGLFIGFAASIALAIYVVMWSKTPDYIPLYSQLNSKDSGDVVEALQRQNIPFKVDEKTGLVLVDANKVHEARIRLAGEGVPSHSGNGFAGLLDKDSVFGTSQFIERARYIHALEGELEKTIASIENIKSARVHLAVPKQTAFIKDKKEPSASVFVDIYGGRRLEPEQVSSITHLVASSIQGLSAQHVTVIDQNGKLLSSSGSDEMSVAAKQLDYTHKLERVYAQRIQDLLSPILGYDRIKAEVTATMDFTSSELTSENYDPTKTALRSERISDVHKEGTQSREGGVPGTLSNQAPGTPHQPAPNQKPGQPGQEAAKKPREMAPGVISLQETKNFEIDRQIKHQVNLPGKLQRLSVGVVVDDKTVYDSNGTATKVPLKPEEIQKIETLVKDAIGFETERGDRVTVINSSFAQVEPIQELPKQSIMEKPWFWMIVKQSLAGVAILTLILVVLRPLLKNLTSISDYKQKMLMQTSTDNVGGILDKKGKKIDESDYHVRVKELINEDPKKAAQVIKQWVGIEHEKSS</sequence>
<dbReference type="InterPro" id="IPR043427">
    <property type="entry name" value="YscJ/FliF"/>
</dbReference>
<dbReference type="PANTHER" id="PTHR30046">
    <property type="entry name" value="FLAGELLAR M-RING PROTEIN"/>
    <property type="match status" value="1"/>
</dbReference>
<dbReference type="NCBIfam" id="TIGR00206">
    <property type="entry name" value="fliF"/>
    <property type="match status" value="1"/>
</dbReference>
<dbReference type="Gene3D" id="3.30.300.30">
    <property type="match status" value="1"/>
</dbReference>
<evidence type="ECO:0000256" key="7">
    <source>
        <dbReference type="ARBA" id="ARBA00022692"/>
    </source>
</evidence>
<comment type="function">
    <text evidence="1 12">The M ring may be actively involved in energy transduction.</text>
</comment>
<feature type="compositionally biased region" description="Basic and acidic residues" evidence="13">
    <location>
        <begin position="289"/>
        <end position="303"/>
    </location>
</feature>